<keyword evidence="14" id="KW-1185">Reference proteome</keyword>
<dbReference type="PANTHER" id="PTHR48077">
    <property type="entry name" value="TRYPTOPHAN SYNTHASE-RELATED"/>
    <property type="match status" value="1"/>
</dbReference>
<dbReference type="EMBL" id="JAATJA010000002">
    <property type="protein sequence ID" value="NJB68268.1"/>
    <property type="molecule type" value="Genomic_DNA"/>
</dbReference>
<evidence type="ECO:0000259" key="12">
    <source>
        <dbReference type="Pfam" id="PF00291"/>
    </source>
</evidence>
<gene>
    <name evidence="11" type="primary">trpB</name>
    <name evidence="13" type="ORF">GGQ74_001941</name>
</gene>
<dbReference type="InterPro" id="IPR001926">
    <property type="entry name" value="TrpB-like_PALP"/>
</dbReference>
<evidence type="ECO:0000313" key="14">
    <source>
        <dbReference type="Proteomes" id="UP000580856"/>
    </source>
</evidence>
<evidence type="ECO:0000256" key="6">
    <source>
        <dbReference type="ARBA" id="ARBA00022822"/>
    </source>
</evidence>
<dbReference type="PIRSF" id="PIRSF001413">
    <property type="entry name" value="Trp_syn_beta"/>
    <property type="match status" value="1"/>
</dbReference>
<feature type="modified residue" description="N6-(pyridoxal phosphate)lysine" evidence="11">
    <location>
        <position position="84"/>
    </location>
</feature>
<dbReference type="Pfam" id="PF00291">
    <property type="entry name" value="PALP"/>
    <property type="match status" value="1"/>
</dbReference>
<protein>
    <recommendedName>
        <fullName evidence="11">Tryptophan synthase beta chain</fullName>
        <ecNumber evidence="11">4.2.1.20</ecNumber>
    </recommendedName>
</protein>
<dbReference type="InterPro" id="IPR006654">
    <property type="entry name" value="Trp_synth_beta"/>
</dbReference>
<evidence type="ECO:0000256" key="7">
    <source>
        <dbReference type="ARBA" id="ARBA00022898"/>
    </source>
</evidence>
<comment type="function">
    <text evidence="11">The beta subunit is responsible for the synthesis of L-tryptophan from indole and L-serine.</text>
</comment>
<dbReference type="AlphaFoldDB" id="A0A846QJ59"/>
<dbReference type="HAMAP" id="MF_00133">
    <property type="entry name" value="Trp_synth_beta"/>
    <property type="match status" value="1"/>
</dbReference>
<evidence type="ECO:0000256" key="5">
    <source>
        <dbReference type="ARBA" id="ARBA00022605"/>
    </source>
</evidence>
<evidence type="ECO:0000256" key="9">
    <source>
        <dbReference type="ARBA" id="ARBA00023239"/>
    </source>
</evidence>
<comment type="caution">
    <text evidence="13">The sequence shown here is derived from an EMBL/GenBank/DDBJ whole genome shotgun (WGS) entry which is preliminary data.</text>
</comment>
<dbReference type="Gene3D" id="3.40.50.1100">
    <property type="match status" value="2"/>
</dbReference>
<dbReference type="CDD" id="cd06446">
    <property type="entry name" value="Trp-synth_B"/>
    <property type="match status" value="1"/>
</dbReference>
<dbReference type="GO" id="GO:0004834">
    <property type="term" value="F:tryptophan synthase activity"/>
    <property type="evidence" value="ECO:0007669"/>
    <property type="project" value="UniProtKB-UniRule"/>
</dbReference>
<comment type="pathway">
    <text evidence="2 11">Amino-acid biosynthesis; L-tryptophan biosynthesis; L-tryptophan from chorismate: step 5/5.</text>
</comment>
<dbReference type="EC" id="4.2.1.20" evidence="11"/>
<keyword evidence="5 11" id="KW-0028">Amino-acid biosynthesis</keyword>
<sequence>MKKGYFGDFGGQFVPELLMPPLRELEEAQQTIVRSRNFLTDYAQLLADYVGRSTPLYLCRNISRELGVNVWLKREDLAHTGAHKINNTIGQALLTRHMGKETLLAETGAGQHGVASATAAAMLGLKCIVYMGATDVERQAHNVRRMELLGAQVRPVESGTRTLKDAINAALRHWIAEQATTHYCIGSVVGPHPFPELVRDFQSVIGHESRQQSVEKFGTLPDAVVACVGGGSNAIGIFHAFVEDREVRLVGVEAAGTGEAGCYHSATVTQGTDGVLHGTKSKLLQTEDGQILPSHSVAPGLDYPGVGPEHAFLDASGRAEYVSVTDDQALRAFHRLCRSEGIIPALESSHALAYVFENADTFERGSNVVVCLSGRGDKDLGIIAGLGA</sequence>
<keyword evidence="6 11" id="KW-0822">Tryptophan biosynthesis</keyword>
<dbReference type="Proteomes" id="UP000580856">
    <property type="component" value="Unassembled WGS sequence"/>
</dbReference>
<proteinExistence type="inferred from homology"/>
<dbReference type="PROSITE" id="PS00168">
    <property type="entry name" value="TRP_SYNTHASE_BETA"/>
    <property type="match status" value="1"/>
</dbReference>
<evidence type="ECO:0000256" key="8">
    <source>
        <dbReference type="ARBA" id="ARBA00023141"/>
    </source>
</evidence>
<keyword evidence="9 11" id="KW-0456">Lyase</keyword>
<accession>A0A846QJ59</accession>
<dbReference type="GO" id="GO:0005737">
    <property type="term" value="C:cytoplasm"/>
    <property type="evidence" value="ECO:0007669"/>
    <property type="project" value="TreeGrafter"/>
</dbReference>
<evidence type="ECO:0000256" key="2">
    <source>
        <dbReference type="ARBA" id="ARBA00004733"/>
    </source>
</evidence>
<organism evidence="13 14">
    <name type="scientific">Desulfobaculum xiamenense</name>
    <dbReference type="NCBI Taxonomy" id="995050"/>
    <lineage>
        <taxon>Bacteria</taxon>
        <taxon>Pseudomonadati</taxon>
        <taxon>Thermodesulfobacteriota</taxon>
        <taxon>Desulfovibrionia</taxon>
        <taxon>Desulfovibrionales</taxon>
        <taxon>Desulfovibrionaceae</taxon>
        <taxon>Desulfobaculum</taxon>
    </lineage>
</organism>
<dbReference type="RefSeq" id="WP_425338090.1">
    <property type="nucleotide sequence ID" value="NZ_JAATJA010000002.1"/>
</dbReference>
<dbReference type="SUPFAM" id="SSF53686">
    <property type="entry name" value="Tryptophan synthase beta subunit-like PLP-dependent enzymes"/>
    <property type="match status" value="1"/>
</dbReference>
<dbReference type="PANTHER" id="PTHR48077:SF3">
    <property type="entry name" value="TRYPTOPHAN SYNTHASE"/>
    <property type="match status" value="1"/>
</dbReference>
<evidence type="ECO:0000313" key="13">
    <source>
        <dbReference type="EMBL" id="NJB68268.1"/>
    </source>
</evidence>
<dbReference type="FunFam" id="3.40.50.1100:FF:000001">
    <property type="entry name" value="Tryptophan synthase beta chain"/>
    <property type="match status" value="1"/>
</dbReference>
<dbReference type="InterPro" id="IPR036052">
    <property type="entry name" value="TrpB-like_PALP_sf"/>
</dbReference>
<keyword evidence="7 11" id="KW-0663">Pyridoxal phosphate</keyword>
<dbReference type="UniPathway" id="UPA00035">
    <property type="reaction ID" value="UER00044"/>
</dbReference>
<dbReference type="InterPro" id="IPR023026">
    <property type="entry name" value="Trp_synth_beta/beta-like"/>
</dbReference>
<dbReference type="InterPro" id="IPR006653">
    <property type="entry name" value="Trp_synth_b_CS"/>
</dbReference>
<comment type="subunit">
    <text evidence="4 11">Tetramer of two alpha and two beta chains.</text>
</comment>
<evidence type="ECO:0000256" key="11">
    <source>
        <dbReference type="HAMAP-Rule" id="MF_00133"/>
    </source>
</evidence>
<keyword evidence="8 11" id="KW-0057">Aromatic amino acid biosynthesis</keyword>
<comment type="similarity">
    <text evidence="3 11">Belongs to the TrpB family.</text>
</comment>
<evidence type="ECO:0000256" key="1">
    <source>
        <dbReference type="ARBA" id="ARBA00001933"/>
    </source>
</evidence>
<evidence type="ECO:0000256" key="10">
    <source>
        <dbReference type="ARBA" id="ARBA00049047"/>
    </source>
</evidence>
<comment type="cofactor">
    <cofactor evidence="1 11">
        <name>pyridoxal 5'-phosphate</name>
        <dbReference type="ChEBI" id="CHEBI:597326"/>
    </cofactor>
</comment>
<evidence type="ECO:0000256" key="4">
    <source>
        <dbReference type="ARBA" id="ARBA00011270"/>
    </source>
</evidence>
<comment type="catalytic activity">
    <reaction evidence="10 11">
        <text>(1S,2R)-1-C-(indol-3-yl)glycerol 3-phosphate + L-serine = D-glyceraldehyde 3-phosphate + L-tryptophan + H2O</text>
        <dbReference type="Rhea" id="RHEA:10532"/>
        <dbReference type="ChEBI" id="CHEBI:15377"/>
        <dbReference type="ChEBI" id="CHEBI:33384"/>
        <dbReference type="ChEBI" id="CHEBI:57912"/>
        <dbReference type="ChEBI" id="CHEBI:58866"/>
        <dbReference type="ChEBI" id="CHEBI:59776"/>
        <dbReference type="EC" id="4.2.1.20"/>
    </reaction>
</comment>
<evidence type="ECO:0000256" key="3">
    <source>
        <dbReference type="ARBA" id="ARBA00009982"/>
    </source>
</evidence>
<dbReference type="NCBIfam" id="TIGR00263">
    <property type="entry name" value="trpB"/>
    <property type="match status" value="1"/>
</dbReference>
<name>A0A846QJ59_9BACT</name>
<dbReference type="FunFam" id="3.40.50.1100:FF:000004">
    <property type="entry name" value="Tryptophan synthase beta chain"/>
    <property type="match status" value="1"/>
</dbReference>
<reference evidence="13 14" key="1">
    <citation type="submission" date="2020-03" db="EMBL/GenBank/DDBJ databases">
        <title>Genomic Encyclopedia of Type Strains, Phase IV (KMG-IV): sequencing the most valuable type-strain genomes for metagenomic binning, comparative biology and taxonomic classification.</title>
        <authorList>
            <person name="Goeker M."/>
        </authorList>
    </citation>
    <scope>NUCLEOTIDE SEQUENCE [LARGE SCALE GENOMIC DNA]</scope>
    <source>
        <strain evidence="13 14">DSM 24233</strain>
    </source>
</reference>
<feature type="domain" description="Tryptophan synthase beta chain-like PALP" evidence="12">
    <location>
        <begin position="52"/>
        <end position="374"/>
    </location>
</feature>